<name>A0ABU9HWI4_9FLAO</name>
<comment type="caution">
    <text evidence="1">The sequence shown here is derived from an EMBL/GenBank/DDBJ whole genome shotgun (WGS) entry which is preliminary data.</text>
</comment>
<protein>
    <submittedName>
        <fullName evidence="1">Uncharacterized protein</fullName>
    </submittedName>
</protein>
<reference evidence="1 2" key="1">
    <citation type="submission" date="2024-04" db="EMBL/GenBank/DDBJ databases">
        <title>Flavobacterium sp. DGU11 16S ribosomal RNA gene Genome sequencing and assembly.</title>
        <authorList>
            <person name="Park S."/>
        </authorList>
    </citation>
    <scope>NUCLEOTIDE SEQUENCE [LARGE SCALE GENOMIC DNA]</scope>
    <source>
        <strain evidence="1 2">DGU11</strain>
    </source>
</reference>
<dbReference type="EMBL" id="JBBYHR010000004">
    <property type="protein sequence ID" value="MEL1244534.1"/>
    <property type="molecule type" value="Genomic_DNA"/>
</dbReference>
<sequence>MADFSKSDLKYTAYSWNTAEDDNKTIEGFPDNVPLNRAEGYEVLYFINRYMKDRNYSLHSTFEKIEEALWTRVPLDKRTHRNIKEWLETSYSF</sequence>
<accession>A0ABU9HWI4</accession>
<dbReference type="Proteomes" id="UP001464555">
    <property type="component" value="Unassembled WGS sequence"/>
</dbReference>
<keyword evidence="2" id="KW-1185">Reference proteome</keyword>
<organism evidence="1 2">
    <name type="scientific">Flavobacterium arundinis</name>
    <dbReference type="NCBI Taxonomy" id="3139143"/>
    <lineage>
        <taxon>Bacteria</taxon>
        <taxon>Pseudomonadati</taxon>
        <taxon>Bacteroidota</taxon>
        <taxon>Flavobacteriia</taxon>
        <taxon>Flavobacteriales</taxon>
        <taxon>Flavobacteriaceae</taxon>
        <taxon>Flavobacterium</taxon>
    </lineage>
</organism>
<dbReference type="RefSeq" id="WP_341696850.1">
    <property type="nucleotide sequence ID" value="NZ_JBBYHR010000004.1"/>
</dbReference>
<proteinExistence type="predicted"/>
<gene>
    <name evidence="1" type="ORF">AAEO56_09700</name>
</gene>
<evidence type="ECO:0000313" key="2">
    <source>
        <dbReference type="Proteomes" id="UP001464555"/>
    </source>
</evidence>
<evidence type="ECO:0000313" key="1">
    <source>
        <dbReference type="EMBL" id="MEL1244534.1"/>
    </source>
</evidence>